<reference evidence="1 2" key="2">
    <citation type="submission" date="2018-11" db="EMBL/GenBank/DDBJ databases">
        <authorList>
            <consortium name="Pathogen Informatics"/>
        </authorList>
    </citation>
    <scope>NUCLEOTIDE SEQUENCE [LARGE SCALE GENOMIC DNA]</scope>
</reference>
<gene>
    <name evidence="1" type="ORF">TCNE_LOCUS4089</name>
</gene>
<evidence type="ECO:0000313" key="3">
    <source>
        <dbReference type="WBParaSite" id="TCNE_0000408901-mRNA-1"/>
    </source>
</evidence>
<organism evidence="2 3">
    <name type="scientific">Toxocara canis</name>
    <name type="common">Canine roundworm</name>
    <dbReference type="NCBI Taxonomy" id="6265"/>
    <lineage>
        <taxon>Eukaryota</taxon>
        <taxon>Metazoa</taxon>
        <taxon>Ecdysozoa</taxon>
        <taxon>Nematoda</taxon>
        <taxon>Chromadorea</taxon>
        <taxon>Rhabditida</taxon>
        <taxon>Spirurina</taxon>
        <taxon>Ascaridomorpha</taxon>
        <taxon>Ascaridoidea</taxon>
        <taxon>Toxocaridae</taxon>
        <taxon>Toxocara</taxon>
    </lineage>
</organism>
<proteinExistence type="predicted"/>
<dbReference type="EMBL" id="UYWY01006230">
    <property type="protein sequence ID" value="VDM29806.1"/>
    <property type="molecule type" value="Genomic_DNA"/>
</dbReference>
<evidence type="ECO:0000313" key="2">
    <source>
        <dbReference type="Proteomes" id="UP000050794"/>
    </source>
</evidence>
<evidence type="ECO:0000313" key="1">
    <source>
        <dbReference type="EMBL" id="VDM29806.1"/>
    </source>
</evidence>
<dbReference type="AlphaFoldDB" id="A0A183U6G9"/>
<keyword evidence="2" id="KW-1185">Reference proteome</keyword>
<dbReference type="WBParaSite" id="TCNE_0000408901-mRNA-1">
    <property type="protein sequence ID" value="TCNE_0000408901-mRNA-1"/>
    <property type="gene ID" value="TCNE_0000408901"/>
</dbReference>
<protein>
    <submittedName>
        <fullName evidence="1 3">Uncharacterized protein</fullName>
    </submittedName>
</protein>
<dbReference type="Proteomes" id="UP000050794">
    <property type="component" value="Unassembled WGS sequence"/>
</dbReference>
<accession>A0A183U6G9</accession>
<sequence length="125" mass="13467">MEFSGFMRRQINRVITAESPNVEGPQEYTAQGRPQYYEILSILCPLVSSFATVTAKARRSCAELRAILFHPTFHIALASSTSPGGRPAGAVGFGYSELPSHSLSSSTNYAQSSGTVVFFGGPYLL</sequence>
<reference evidence="3" key="1">
    <citation type="submission" date="2016-06" db="UniProtKB">
        <authorList>
            <consortium name="WormBaseParasite"/>
        </authorList>
    </citation>
    <scope>IDENTIFICATION</scope>
</reference>
<name>A0A183U6G9_TOXCA</name>